<dbReference type="GO" id="GO:0051301">
    <property type="term" value="P:cell division"/>
    <property type="evidence" value="ECO:0007669"/>
    <property type="project" value="UniProtKB-KW"/>
</dbReference>
<dbReference type="GO" id="GO:0032153">
    <property type="term" value="C:cell division site"/>
    <property type="evidence" value="ECO:0007669"/>
    <property type="project" value="TreeGrafter"/>
</dbReference>
<dbReference type="Proteomes" id="UP000236655">
    <property type="component" value="Chromosome"/>
</dbReference>
<dbReference type="PANTHER" id="PTHR47755">
    <property type="entry name" value="CELL DIVISION PROTEIN FTSX"/>
    <property type="match status" value="1"/>
</dbReference>
<dbReference type="Gene3D" id="3.30.70.3040">
    <property type="match status" value="1"/>
</dbReference>
<dbReference type="GO" id="GO:0005886">
    <property type="term" value="C:plasma membrane"/>
    <property type="evidence" value="ECO:0007669"/>
    <property type="project" value="UniProtKB-SubCell"/>
</dbReference>
<feature type="transmembrane region" description="Helical" evidence="10">
    <location>
        <begin position="278"/>
        <end position="300"/>
    </location>
</feature>
<feature type="domain" description="ABC3 transporter permease C-terminal" evidence="11">
    <location>
        <begin position="184"/>
        <end position="297"/>
    </location>
</feature>
<dbReference type="InterPro" id="IPR040690">
    <property type="entry name" value="FtsX_ECD"/>
</dbReference>
<keyword evidence="5" id="KW-0132">Cell division</keyword>
<evidence type="ECO:0000259" key="11">
    <source>
        <dbReference type="Pfam" id="PF02687"/>
    </source>
</evidence>
<dbReference type="EMBL" id="CP024847">
    <property type="protein sequence ID" value="AUR52922.1"/>
    <property type="molecule type" value="Genomic_DNA"/>
</dbReference>
<evidence type="ECO:0000256" key="1">
    <source>
        <dbReference type="ARBA" id="ARBA00004651"/>
    </source>
</evidence>
<reference evidence="14" key="1">
    <citation type="submission" date="2017-11" db="EMBL/GenBank/DDBJ databases">
        <authorList>
            <person name="Chan K.G."/>
            <person name="Lee L.S."/>
        </authorList>
    </citation>
    <scope>NUCLEOTIDE SEQUENCE [LARGE SCALE GENOMIC DNA]</scope>
    <source>
        <strain evidence="14">DSM 100970</strain>
    </source>
</reference>
<keyword evidence="14" id="KW-1185">Reference proteome</keyword>
<dbReference type="Pfam" id="PF02687">
    <property type="entry name" value="FtsX"/>
    <property type="match status" value="1"/>
</dbReference>
<comment type="similarity">
    <text evidence="2">Belongs to the ABC-4 integral membrane protein family. FtsX subfamily.</text>
</comment>
<keyword evidence="4" id="KW-1003">Cell membrane</keyword>
<keyword evidence="7 10" id="KW-1133">Transmembrane helix</keyword>
<proteinExistence type="inferred from homology"/>
<dbReference type="InterPro" id="IPR003838">
    <property type="entry name" value="ABC3_permease_C"/>
</dbReference>
<evidence type="ECO:0000313" key="13">
    <source>
        <dbReference type="EMBL" id="AUR52922.1"/>
    </source>
</evidence>
<dbReference type="AlphaFoldDB" id="A0A2I7N905"/>
<dbReference type="RefSeq" id="WP_102952209.1">
    <property type="nucleotide sequence ID" value="NZ_CP024847.1"/>
</dbReference>
<keyword evidence="6 10" id="KW-0812">Transmembrane</keyword>
<feature type="transmembrane region" description="Helical" evidence="10">
    <location>
        <begin position="177"/>
        <end position="198"/>
    </location>
</feature>
<feature type="transmembrane region" description="Helical" evidence="10">
    <location>
        <begin position="226"/>
        <end position="248"/>
    </location>
</feature>
<evidence type="ECO:0000256" key="10">
    <source>
        <dbReference type="SAM" id="Phobius"/>
    </source>
</evidence>
<evidence type="ECO:0000313" key="14">
    <source>
        <dbReference type="Proteomes" id="UP000236655"/>
    </source>
</evidence>
<sequence>MKLLAQHLRSFNNAWYNILTKPVEHFINIMALTVIIAICLIAIIIGNNLSHWQQKNILHPQITIYLDRSANSKDIAKIEKELHKFDHSLISNYKFISKEQALVELQEDKNLKEIASDTLEENANPLPDVFIVETATNNSQDIERINIQLGQLPKVDNSHVDLNYAQKISHLVRFSSIIVQAIQLICIVLVALVVYNIIRLQMLLKVDAISVSRLIGASDSFIMRPLIHYAVWQVTLATSIAALGVHFLNKYLNQLLSTMQPLFGNGIQILPLPWLQMLVIWLVLTIFTIFTVFIAVRWVFRNTYHI</sequence>
<evidence type="ECO:0000256" key="5">
    <source>
        <dbReference type="ARBA" id="ARBA00022618"/>
    </source>
</evidence>
<dbReference type="OrthoDB" id="9813411at2"/>
<keyword evidence="8 10" id="KW-0472">Membrane</keyword>
<name>A0A2I7N905_9NEIS</name>
<evidence type="ECO:0000256" key="3">
    <source>
        <dbReference type="ARBA" id="ARBA00021907"/>
    </source>
</evidence>
<evidence type="ECO:0000256" key="2">
    <source>
        <dbReference type="ARBA" id="ARBA00007379"/>
    </source>
</evidence>
<dbReference type="PANTHER" id="PTHR47755:SF1">
    <property type="entry name" value="CELL DIVISION PROTEIN FTSX"/>
    <property type="match status" value="1"/>
</dbReference>
<evidence type="ECO:0000256" key="9">
    <source>
        <dbReference type="ARBA" id="ARBA00023306"/>
    </source>
</evidence>
<gene>
    <name evidence="13" type="ORF">CUN60_11665</name>
</gene>
<feature type="domain" description="FtsX extracellular" evidence="12">
    <location>
        <begin position="61"/>
        <end position="156"/>
    </location>
</feature>
<accession>A0A2I7N905</accession>
<organism evidence="13 14">
    <name type="scientific">Aquella oligotrophica</name>
    <dbReference type="NCBI Taxonomy" id="2067065"/>
    <lineage>
        <taxon>Bacteria</taxon>
        <taxon>Pseudomonadati</taxon>
        <taxon>Pseudomonadota</taxon>
        <taxon>Betaproteobacteria</taxon>
        <taxon>Neisseriales</taxon>
        <taxon>Neisseriaceae</taxon>
        <taxon>Aquella</taxon>
    </lineage>
</organism>
<evidence type="ECO:0000259" key="12">
    <source>
        <dbReference type="Pfam" id="PF18075"/>
    </source>
</evidence>
<evidence type="ECO:0000256" key="6">
    <source>
        <dbReference type="ARBA" id="ARBA00022692"/>
    </source>
</evidence>
<keyword evidence="9" id="KW-0131">Cell cycle</keyword>
<protein>
    <recommendedName>
        <fullName evidence="3">Cell division protein FtsX</fullName>
    </recommendedName>
</protein>
<evidence type="ECO:0000256" key="8">
    <source>
        <dbReference type="ARBA" id="ARBA00023136"/>
    </source>
</evidence>
<dbReference type="Pfam" id="PF18075">
    <property type="entry name" value="FtsX_ECD"/>
    <property type="match status" value="1"/>
</dbReference>
<comment type="subcellular location">
    <subcellularLocation>
        <location evidence="1">Cell membrane</location>
        <topology evidence="1">Multi-pass membrane protein</topology>
    </subcellularLocation>
</comment>
<evidence type="ECO:0000256" key="4">
    <source>
        <dbReference type="ARBA" id="ARBA00022475"/>
    </source>
</evidence>
<evidence type="ECO:0000256" key="7">
    <source>
        <dbReference type="ARBA" id="ARBA00022989"/>
    </source>
</evidence>
<feature type="transmembrane region" description="Helical" evidence="10">
    <location>
        <begin position="25"/>
        <end position="45"/>
    </location>
</feature>
<dbReference type="InterPro" id="IPR004513">
    <property type="entry name" value="FtsX"/>
</dbReference>
<dbReference type="KEGG" id="nba:CUN60_11665"/>